<keyword evidence="2" id="KW-1185">Reference proteome</keyword>
<accession>A0A4C1SH97</accession>
<dbReference type="AlphaFoldDB" id="A0A4C1SH97"/>
<gene>
    <name evidence="1" type="ORF">EVAR_69680_1</name>
</gene>
<proteinExistence type="predicted"/>
<reference evidence="1 2" key="1">
    <citation type="journal article" date="2019" name="Commun. Biol.">
        <title>The bagworm genome reveals a unique fibroin gene that provides high tensile strength.</title>
        <authorList>
            <person name="Kono N."/>
            <person name="Nakamura H."/>
            <person name="Ohtoshi R."/>
            <person name="Tomita M."/>
            <person name="Numata K."/>
            <person name="Arakawa K."/>
        </authorList>
    </citation>
    <scope>NUCLEOTIDE SEQUENCE [LARGE SCALE GENOMIC DNA]</scope>
</reference>
<sequence length="170" mass="19095">MRVEDTVLTTKTSVNYLGMRLDPKLTFARQIEYATQKAAKITTQLSRLMANVGGPLQSKRKLLMEACNGILLYGSEVWAETLKTKCRAKMLLTVQRTSALRVTSAYRTVSAAAVLVIAGMKPIDLQALERMEVFSIKENNPQPLDFFSLSFRFIIESVHMTFTISIKILT</sequence>
<name>A0A4C1SH97_EUMVA</name>
<dbReference type="EMBL" id="BGZK01003389">
    <property type="protein sequence ID" value="GBP00747.1"/>
    <property type="molecule type" value="Genomic_DNA"/>
</dbReference>
<evidence type="ECO:0000313" key="1">
    <source>
        <dbReference type="EMBL" id="GBP00747.1"/>
    </source>
</evidence>
<dbReference type="Proteomes" id="UP000299102">
    <property type="component" value="Unassembled WGS sequence"/>
</dbReference>
<comment type="caution">
    <text evidence="1">The sequence shown here is derived from an EMBL/GenBank/DDBJ whole genome shotgun (WGS) entry which is preliminary data.</text>
</comment>
<evidence type="ECO:0000313" key="2">
    <source>
        <dbReference type="Proteomes" id="UP000299102"/>
    </source>
</evidence>
<protein>
    <submittedName>
        <fullName evidence="1">115 kDa protein in type-1 retrotransposable element R1DM</fullName>
    </submittedName>
</protein>
<dbReference type="OrthoDB" id="415822at2759"/>
<organism evidence="1 2">
    <name type="scientific">Eumeta variegata</name>
    <name type="common">Bagworm moth</name>
    <name type="synonym">Eumeta japonica</name>
    <dbReference type="NCBI Taxonomy" id="151549"/>
    <lineage>
        <taxon>Eukaryota</taxon>
        <taxon>Metazoa</taxon>
        <taxon>Ecdysozoa</taxon>
        <taxon>Arthropoda</taxon>
        <taxon>Hexapoda</taxon>
        <taxon>Insecta</taxon>
        <taxon>Pterygota</taxon>
        <taxon>Neoptera</taxon>
        <taxon>Endopterygota</taxon>
        <taxon>Lepidoptera</taxon>
        <taxon>Glossata</taxon>
        <taxon>Ditrysia</taxon>
        <taxon>Tineoidea</taxon>
        <taxon>Psychidae</taxon>
        <taxon>Oiketicinae</taxon>
        <taxon>Eumeta</taxon>
    </lineage>
</organism>